<comment type="subcellular location">
    <subcellularLocation>
        <location evidence="1">Nucleus</location>
    </subcellularLocation>
</comment>
<comment type="caution">
    <text evidence="6">The sequence shown here is derived from an EMBL/GenBank/DDBJ whole genome shotgun (WGS) entry which is preliminary data.</text>
</comment>
<keyword evidence="2" id="KW-0805">Transcription regulation</keyword>
<dbReference type="GO" id="GO:0000981">
    <property type="term" value="F:DNA-binding transcription factor activity, RNA polymerase II-specific"/>
    <property type="evidence" value="ECO:0007669"/>
    <property type="project" value="TreeGrafter"/>
</dbReference>
<dbReference type="InterPro" id="IPR036638">
    <property type="entry name" value="HLH_DNA-bd_sf"/>
</dbReference>
<evidence type="ECO:0000259" key="5">
    <source>
        <dbReference type="PROSITE" id="PS50888"/>
    </source>
</evidence>
<dbReference type="EMBL" id="JAVXUP010000053">
    <property type="protein sequence ID" value="KAK3040468.1"/>
    <property type="molecule type" value="Genomic_DNA"/>
</dbReference>
<dbReference type="GO" id="GO:0046983">
    <property type="term" value="F:protein dimerization activity"/>
    <property type="evidence" value="ECO:0007669"/>
    <property type="project" value="InterPro"/>
</dbReference>
<gene>
    <name evidence="6" type="ORF">RJ639_028753</name>
</gene>
<dbReference type="PROSITE" id="PS50888">
    <property type="entry name" value="BHLH"/>
    <property type="match status" value="1"/>
</dbReference>
<keyword evidence="7" id="KW-1185">Reference proteome</keyword>
<dbReference type="AlphaFoldDB" id="A0AA89BGT8"/>
<dbReference type="InterPro" id="IPR011598">
    <property type="entry name" value="bHLH_dom"/>
</dbReference>
<proteinExistence type="predicted"/>
<dbReference type="PANTHER" id="PTHR13935:SF63">
    <property type="entry name" value="BHLH DOMAIN-CONTAINING PROTEIN"/>
    <property type="match status" value="1"/>
</dbReference>
<dbReference type="Gene3D" id="4.10.280.10">
    <property type="entry name" value="Helix-loop-helix DNA-binding domain"/>
    <property type="match status" value="1"/>
</dbReference>
<dbReference type="InterPro" id="IPR015660">
    <property type="entry name" value="MASH1/Ascl1a-like"/>
</dbReference>
<keyword evidence="3" id="KW-0804">Transcription</keyword>
<feature type="domain" description="BHLH" evidence="5">
    <location>
        <begin position="9"/>
        <end position="61"/>
    </location>
</feature>
<name>A0AA89BGT8_9ASTE</name>
<accession>A0AA89BGT8</accession>
<dbReference type="PANTHER" id="PTHR13935">
    <property type="entry name" value="ACHAETE-SCUTE TRANSCRIPTION FACTOR-RELATED"/>
    <property type="match status" value="1"/>
</dbReference>
<evidence type="ECO:0000313" key="6">
    <source>
        <dbReference type="EMBL" id="KAK3040468.1"/>
    </source>
</evidence>
<dbReference type="FunFam" id="4.10.280.10:FF:000103">
    <property type="entry name" value="Transcription factor bHLH162"/>
    <property type="match status" value="1"/>
</dbReference>
<evidence type="ECO:0000256" key="3">
    <source>
        <dbReference type="ARBA" id="ARBA00023163"/>
    </source>
</evidence>
<evidence type="ECO:0000256" key="4">
    <source>
        <dbReference type="ARBA" id="ARBA00023242"/>
    </source>
</evidence>
<dbReference type="Proteomes" id="UP001188597">
    <property type="component" value="Unassembled WGS sequence"/>
</dbReference>
<reference evidence="6" key="1">
    <citation type="submission" date="2022-12" db="EMBL/GenBank/DDBJ databases">
        <title>Draft genome assemblies for two species of Escallonia (Escalloniales).</title>
        <authorList>
            <person name="Chanderbali A."/>
            <person name="Dervinis C."/>
            <person name="Anghel I."/>
            <person name="Soltis D."/>
            <person name="Soltis P."/>
            <person name="Zapata F."/>
        </authorList>
    </citation>
    <scope>NUCLEOTIDE SEQUENCE</scope>
    <source>
        <strain evidence="6">UCBG64.0493</strain>
        <tissue evidence="6">Leaf</tissue>
    </source>
</reference>
<dbReference type="Pfam" id="PF00010">
    <property type="entry name" value="HLH"/>
    <property type="match status" value="1"/>
</dbReference>
<organism evidence="6 7">
    <name type="scientific">Escallonia herrerae</name>
    <dbReference type="NCBI Taxonomy" id="1293975"/>
    <lineage>
        <taxon>Eukaryota</taxon>
        <taxon>Viridiplantae</taxon>
        <taxon>Streptophyta</taxon>
        <taxon>Embryophyta</taxon>
        <taxon>Tracheophyta</taxon>
        <taxon>Spermatophyta</taxon>
        <taxon>Magnoliopsida</taxon>
        <taxon>eudicotyledons</taxon>
        <taxon>Gunneridae</taxon>
        <taxon>Pentapetalae</taxon>
        <taxon>asterids</taxon>
        <taxon>campanulids</taxon>
        <taxon>Escalloniales</taxon>
        <taxon>Escalloniaceae</taxon>
        <taxon>Escallonia</taxon>
    </lineage>
</organism>
<sequence length="215" mass="24346">MEGGQCSSTAKTERKVVEKNRRNHMKTLYSQLCSLLPDHASKEGLPLPDQVDEAIEYIKSLEKSFERNKDKKEKLLRSRKRMHECVNTETMPSSKSPQFEIHEMGPDLNVVSITGLDNQLTFCEILRVLFEEGMEVLQASFSTFGNSVFHVAYEKVGESNYNYGAGVISKRLKELIHGSSSTDLEAQVDLWDFEIQPDFLEFFGVAEVMPMGVLG</sequence>
<evidence type="ECO:0000313" key="7">
    <source>
        <dbReference type="Proteomes" id="UP001188597"/>
    </source>
</evidence>
<protein>
    <recommendedName>
        <fullName evidence="5">BHLH domain-containing protein</fullName>
    </recommendedName>
</protein>
<dbReference type="SUPFAM" id="SSF47459">
    <property type="entry name" value="HLH, helix-loop-helix DNA-binding domain"/>
    <property type="match status" value="1"/>
</dbReference>
<evidence type="ECO:0000256" key="1">
    <source>
        <dbReference type="ARBA" id="ARBA00004123"/>
    </source>
</evidence>
<dbReference type="GO" id="GO:0090575">
    <property type="term" value="C:RNA polymerase II transcription regulator complex"/>
    <property type="evidence" value="ECO:0007669"/>
    <property type="project" value="TreeGrafter"/>
</dbReference>
<dbReference type="GO" id="GO:0000977">
    <property type="term" value="F:RNA polymerase II transcription regulatory region sequence-specific DNA binding"/>
    <property type="evidence" value="ECO:0007669"/>
    <property type="project" value="TreeGrafter"/>
</dbReference>
<evidence type="ECO:0000256" key="2">
    <source>
        <dbReference type="ARBA" id="ARBA00023015"/>
    </source>
</evidence>
<keyword evidence="4" id="KW-0539">Nucleus</keyword>